<evidence type="ECO:0000256" key="3">
    <source>
        <dbReference type="ARBA" id="ARBA00023186"/>
    </source>
</evidence>
<dbReference type="GO" id="GO:0005048">
    <property type="term" value="F:signal sequence binding"/>
    <property type="evidence" value="ECO:0007669"/>
    <property type="project" value="UniProtKB-UniRule"/>
</dbReference>
<keyword evidence="6" id="KW-1185">Reference proteome</keyword>
<evidence type="ECO:0000256" key="2">
    <source>
        <dbReference type="ARBA" id="ARBA00022490"/>
    </source>
</evidence>
<proteinExistence type="inferred from homology"/>
<comment type="subcellular location">
    <subcellularLocation>
        <location evidence="1 4">Cytoplasm</location>
    </subcellularLocation>
</comment>
<organism evidence="5 6">
    <name type="scientific">Rivibacter subsaxonicus</name>
    <dbReference type="NCBI Taxonomy" id="457575"/>
    <lineage>
        <taxon>Bacteria</taxon>
        <taxon>Pseudomonadati</taxon>
        <taxon>Pseudomonadota</taxon>
        <taxon>Betaproteobacteria</taxon>
        <taxon>Burkholderiales</taxon>
        <taxon>Rivibacter</taxon>
    </lineage>
</organism>
<dbReference type="RefSeq" id="WP_130434348.1">
    <property type="nucleotide sequence ID" value="NZ_SHKP01000008.1"/>
</dbReference>
<dbReference type="AlphaFoldDB" id="A0A4Q7VB49"/>
<reference evidence="5 6" key="1">
    <citation type="submission" date="2019-02" db="EMBL/GenBank/DDBJ databases">
        <title>Genomic Encyclopedia of Type Strains, Phase IV (KMG-IV): sequencing the most valuable type-strain genomes for metagenomic binning, comparative biology and taxonomic classification.</title>
        <authorList>
            <person name="Goeker M."/>
        </authorList>
    </citation>
    <scope>NUCLEOTIDE SEQUENCE [LARGE SCALE GENOMIC DNA]</scope>
    <source>
        <strain evidence="5 6">DSM 19570</strain>
    </source>
</reference>
<dbReference type="Proteomes" id="UP000293671">
    <property type="component" value="Unassembled WGS sequence"/>
</dbReference>
<sequence length="109" mass="11619">MRSTSHAPIEDFGELHITSLVLHALPRHLQRVSRAIAAVPGAELHATGPTGKLVVTLEAPSAKQIMARVAELQGIDGVISAVLVYQHAESLARMNEEIPDGDDGTTDLH</sequence>
<dbReference type="Gene3D" id="3.30.70.920">
    <property type="match status" value="1"/>
</dbReference>
<dbReference type="EMBL" id="SHKP01000008">
    <property type="protein sequence ID" value="RZT93845.1"/>
    <property type="molecule type" value="Genomic_DNA"/>
</dbReference>
<comment type="similarity">
    <text evidence="4">Belongs to the NapD family.</text>
</comment>
<keyword evidence="2 4" id="KW-0963">Cytoplasm</keyword>
<name>A0A4Q7VB49_9BURK</name>
<dbReference type="GO" id="GO:0005737">
    <property type="term" value="C:cytoplasm"/>
    <property type="evidence" value="ECO:0007669"/>
    <property type="project" value="UniProtKB-SubCell"/>
</dbReference>
<evidence type="ECO:0000313" key="6">
    <source>
        <dbReference type="Proteomes" id="UP000293671"/>
    </source>
</evidence>
<evidence type="ECO:0000313" key="5">
    <source>
        <dbReference type="EMBL" id="RZT93845.1"/>
    </source>
</evidence>
<dbReference type="InterPro" id="IPR005623">
    <property type="entry name" value="Chaperone_NapD_NO3_reduct"/>
</dbReference>
<accession>A0A4Q7VB49</accession>
<evidence type="ECO:0000256" key="4">
    <source>
        <dbReference type="HAMAP-Rule" id="MF_02200"/>
    </source>
</evidence>
<dbReference type="Pfam" id="PF03927">
    <property type="entry name" value="NapD"/>
    <property type="match status" value="1"/>
</dbReference>
<dbReference type="PANTHER" id="PTHR38603:SF1">
    <property type="entry name" value="CHAPERONE NAPD"/>
    <property type="match status" value="1"/>
</dbReference>
<comment type="subunit">
    <text evidence="4">Interacts with the cytoplasmic NapA precursor.</text>
</comment>
<evidence type="ECO:0000256" key="1">
    <source>
        <dbReference type="ARBA" id="ARBA00004496"/>
    </source>
</evidence>
<keyword evidence="3 4" id="KW-0143">Chaperone</keyword>
<comment type="function">
    <text evidence="4">Chaperone for NapA, the catalytic subunit of the periplasmic nitrate reductase. It binds directly and specifically to the twin-arginine signal peptide of NapA, preventing premature interaction with the Tat translocase and premature export.</text>
</comment>
<dbReference type="HAMAP" id="MF_02200">
    <property type="entry name" value="NapD"/>
    <property type="match status" value="1"/>
</dbReference>
<dbReference type="OrthoDB" id="9181043at2"/>
<dbReference type="GO" id="GO:0051224">
    <property type="term" value="P:negative regulation of protein transport"/>
    <property type="evidence" value="ECO:0007669"/>
    <property type="project" value="UniProtKB-UniRule"/>
</dbReference>
<comment type="caution">
    <text evidence="5">The sequence shown here is derived from an EMBL/GenBank/DDBJ whole genome shotgun (WGS) entry which is preliminary data.</text>
</comment>
<protein>
    <recommendedName>
        <fullName evidence="4">Chaperone NapD</fullName>
    </recommendedName>
    <alternativeName>
        <fullName evidence="4">NapA signal peptide-binding chaperone NapD</fullName>
    </alternativeName>
</protein>
<gene>
    <name evidence="4" type="primary">napD</name>
    <name evidence="5" type="ORF">EV670_3401</name>
</gene>
<dbReference type="PANTHER" id="PTHR38603">
    <property type="entry name" value="CHAPERONE NAPD"/>
    <property type="match status" value="1"/>
</dbReference>